<dbReference type="OrthoDB" id="1523762at2"/>
<feature type="domain" description="CBS" evidence="2">
    <location>
        <begin position="67"/>
        <end position="123"/>
    </location>
</feature>
<dbReference type="CDD" id="cd17783">
    <property type="entry name" value="CBS_pair_bac"/>
    <property type="match status" value="1"/>
</dbReference>
<evidence type="ECO:0000259" key="2">
    <source>
        <dbReference type="PROSITE" id="PS51371"/>
    </source>
</evidence>
<comment type="caution">
    <text evidence="3">The sequence shown here is derived from an EMBL/GenBank/DDBJ whole genome shotgun (WGS) entry which is preliminary data.</text>
</comment>
<dbReference type="SUPFAM" id="SSF54631">
    <property type="entry name" value="CBS-domain pair"/>
    <property type="match status" value="1"/>
</dbReference>
<proteinExistence type="predicted"/>
<keyword evidence="4" id="KW-1185">Reference proteome</keyword>
<name>A0A5C6RND7_9FLAO</name>
<keyword evidence="1" id="KW-0129">CBS domain</keyword>
<dbReference type="PROSITE" id="PS51371">
    <property type="entry name" value="CBS"/>
    <property type="match status" value="1"/>
</dbReference>
<protein>
    <submittedName>
        <fullName evidence="3">CBS domain-containing protein</fullName>
    </submittedName>
</protein>
<dbReference type="InterPro" id="IPR000644">
    <property type="entry name" value="CBS_dom"/>
</dbReference>
<evidence type="ECO:0000313" key="4">
    <source>
        <dbReference type="Proteomes" id="UP000321721"/>
    </source>
</evidence>
<dbReference type="AlphaFoldDB" id="A0A5C6RND7"/>
<organism evidence="3 4">
    <name type="scientific">Vicingus serpentipes</name>
    <dbReference type="NCBI Taxonomy" id="1926625"/>
    <lineage>
        <taxon>Bacteria</taxon>
        <taxon>Pseudomonadati</taxon>
        <taxon>Bacteroidota</taxon>
        <taxon>Flavobacteriia</taxon>
        <taxon>Flavobacteriales</taxon>
        <taxon>Vicingaceae</taxon>
        <taxon>Vicingus</taxon>
    </lineage>
</organism>
<accession>A0A5C6RND7</accession>
<dbReference type="Proteomes" id="UP000321721">
    <property type="component" value="Unassembled WGS sequence"/>
</dbReference>
<dbReference type="EMBL" id="VOOS01000006">
    <property type="protein sequence ID" value="TXB63871.1"/>
    <property type="molecule type" value="Genomic_DNA"/>
</dbReference>
<gene>
    <name evidence="3" type="ORF">FRY74_11480</name>
</gene>
<dbReference type="RefSeq" id="WP_147101751.1">
    <property type="nucleotide sequence ID" value="NZ_VOOS01000006.1"/>
</dbReference>
<evidence type="ECO:0000313" key="3">
    <source>
        <dbReference type="EMBL" id="TXB63871.1"/>
    </source>
</evidence>
<dbReference type="Pfam" id="PF00571">
    <property type="entry name" value="CBS"/>
    <property type="match status" value="1"/>
</dbReference>
<dbReference type="Gene3D" id="3.10.580.10">
    <property type="entry name" value="CBS-domain"/>
    <property type="match status" value="2"/>
</dbReference>
<sequence length="220" mass="25481">MTASELISFDIPPLKLSDSGEKTLEWMEEFKVKDLPVIHDRKYVGIIEESDVLDRNNLEDKISTYNLNFRKPFIYQHQHLFEAISQLVENDVDVLPVLNSDDEFLGLITIKAIIEFFAQTVSIDNAGSIITLELNIKDYSLAEIAKIVESDDAKILASFITSHKESTKMEVTLKINKTDITRILHTFDRFSYTVTASYNESEYHEDLKNRYDEFMRFLNP</sequence>
<dbReference type="SMART" id="SM00116">
    <property type="entry name" value="CBS"/>
    <property type="match status" value="2"/>
</dbReference>
<reference evidence="3 4" key="1">
    <citation type="submission" date="2019-08" db="EMBL/GenBank/DDBJ databases">
        <title>Genome of Vicingus serpentipes NCIMB 15042.</title>
        <authorList>
            <person name="Bowman J.P."/>
        </authorList>
    </citation>
    <scope>NUCLEOTIDE SEQUENCE [LARGE SCALE GENOMIC DNA]</scope>
    <source>
        <strain evidence="3 4">NCIMB 15042</strain>
    </source>
</reference>
<dbReference type="InterPro" id="IPR046342">
    <property type="entry name" value="CBS_dom_sf"/>
</dbReference>
<evidence type="ECO:0000256" key="1">
    <source>
        <dbReference type="PROSITE-ProRule" id="PRU00703"/>
    </source>
</evidence>